<dbReference type="InterPro" id="IPR003594">
    <property type="entry name" value="HATPase_dom"/>
</dbReference>
<organism evidence="7 8">
    <name type="scientific">Halobium salinum</name>
    <dbReference type="NCBI Taxonomy" id="1364940"/>
    <lineage>
        <taxon>Archaea</taxon>
        <taxon>Methanobacteriati</taxon>
        <taxon>Methanobacteriota</taxon>
        <taxon>Stenosarchaea group</taxon>
        <taxon>Halobacteria</taxon>
        <taxon>Halobacteriales</taxon>
        <taxon>Haloferacaceae</taxon>
        <taxon>Halobium</taxon>
    </lineage>
</organism>
<dbReference type="Pfam" id="PF02518">
    <property type="entry name" value="HATPase_c"/>
    <property type="match status" value="1"/>
</dbReference>
<dbReference type="InterPro" id="IPR029016">
    <property type="entry name" value="GAF-like_dom_sf"/>
</dbReference>
<dbReference type="SMART" id="SM00091">
    <property type="entry name" value="PAS"/>
    <property type="match status" value="2"/>
</dbReference>
<dbReference type="Gene3D" id="3.30.565.10">
    <property type="entry name" value="Histidine kinase-like ATPase, C-terminal domain"/>
    <property type="match status" value="1"/>
</dbReference>
<dbReference type="PROSITE" id="PS50113">
    <property type="entry name" value="PAC"/>
    <property type="match status" value="2"/>
</dbReference>
<dbReference type="Gene3D" id="3.30.450.20">
    <property type="entry name" value="PAS domain"/>
    <property type="match status" value="2"/>
</dbReference>
<dbReference type="Pfam" id="PF13185">
    <property type="entry name" value="GAF_2"/>
    <property type="match status" value="1"/>
</dbReference>
<dbReference type="RefSeq" id="WP_267621936.1">
    <property type="nucleotide sequence ID" value="NZ_JAODIW010000006.1"/>
</dbReference>
<feature type="domain" description="PAC" evidence="6">
    <location>
        <begin position="380"/>
        <end position="432"/>
    </location>
</feature>
<evidence type="ECO:0000256" key="1">
    <source>
        <dbReference type="ARBA" id="ARBA00022630"/>
    </source>
</evidence>
<keyword evidence="3" id="KW-0157">Chromophore</keyword>
<evidence type="ECO:0000259" key="4">
    <source>
        <dbReference type="PROSITE" id="PS50109"/>
    </source>
</evidence>
<dbReference type="PROSITE" id="PS50109">
    <property type="entry name" value="HIS_KIN"/>
    <property type="match status" value="1"/>
</dbReference>
<dbReference type="SUPFAM" id="SSF55785">
    <property type="entry name" value="PYP-like sensor domain (PAS domain)"/>
    <property type="match status" value="2"/>
</dbReference>
<dbReference type="SUPFAM" id="SSF55874">
    <property type="entry name" value="ATPase domain of HSP90 chaperone/DNA topoisomerase II/histidine kinase"/>
    <property type="match status" value="1"/>
</dbReference>
<dbReference type="InterPro" id="IPR000014">
    <property type="entry name" value="PAS"/>
</dbReference>
<dbReference type="InterPro" id="IPR003018">
    <property type="entry name" value="GAF"/>
</dbReference>
<evidence type="ECO:0000256" key="2">
    <source>
        <dbReference type="ARBA" id="ARBA00022643"/>
    </source>
</evidence>
<evidence type="ECO:0000256" key="3">
    <source>
        <dbReference type="ARBA" id="ARBA00022991"/>
    </source>
</evidence>
<reference evidence="7 8" key="1">
    <citation type="journal article" date="2019" name="Int. J. Syst. Evol. Microbiol.">
        <title>The Global Catalogue of Microorganisms (GCM) 10K type strain sequencing project: providing services to taxonomists for standard genome sequencing and annotation.</title>
        <authorList>
            <consortium name="The Broad Institute Genomics Platform"/>
            <consortium name="The Broad Institute Genome Sequencing Center for Infectious Disease"/>
            <person name="Wu L."/>
            <person name="Ma J."/>
        </authorList>
    </citation>
    <scope>NUCLEOTIDE SEQUENCE [LARGE SCALE GENOMIC DNA]</scope>
    <source>
        <strain evidence="7 8">CGMCC 1.12553</strain>
    </source>
</reference>
<dbReference type="PRINTS" id="PR00344">
    <property type="entry name" value="BCTRLSENSOR"/>
</dbReference>
<evidence type="ECO:0000259" key="5">
    <source>
        <dbReference type="PROSITE" id="PS50112"/>
    </source>
</evidence>
<dbReference type="InterPro" id="IPR000700">
    <property type="entry name" value="PAS-assoc_C"/>
</dbReference>
<dbReference type="InterPro" id="IPR013656">
    <property type="entry name" value="PAS_4"/>
</dbReference>
<name>A0ABD5P844_9EURY</name>
<dbReference type="Proteomes" id="UP001595921">
    <property type="component" value="Unassembled WGS sequence"/>
</dbReference>
<keyword evidence="8" id="KW-1185">Reference proteome</keyword>
<dbReference type="SMART" id="SM00387">
    <property type="entry name" value="HATPase_c"/>
    <property type="match status" value="1"/>
</dbReference>
<comment type="caution">
    <text evidence="7">The sequence shown here is derived from an EMBL/GenBank/DDBJ whole genome shotgun (WGS) entry which is preliminary data.</text>
</comment>
<dbReference type="SMART" id="SM00086">
    <property type="entry name" value="PAC"/>
    <property type="match status" value="2"/>
</dbReference>
<dbReference type="InterPro" id="IPR036890">
    <property type="entry name" value="HATPase_C_sf"/>
</dbReference>
<feature type="domain" description="PAS" evidence="5">
    <location>
        <begin position="181"/>
        <end position="251"/>
    </location>
</feature>
<sequence>MLDDVDEGPRSAHREQVYETFADRSVGPETAIQRALAVGVERFDVDVGLFTRVSDGVRCILEAAGGRGFEAGDTCPLERSYCRNTVDASGSLCVESAADAGSIPRAAYEDLGFETYAGCKLVVDGAVFGTICFLGERERDRPFSEAEELFVELVARLASQALERRSYENRLRRRTEQVLEEKRRLEGVTQTTFDLIYRIDSATEFTYVSPAASQLIGYDPEELLGRSFAEFLTPASTQVAMEAFQSVFAGEPVEQVEVEFTGGDGEVVVLEANVRPVYDDDDEEVVEAQGVARDVTTRRQQDRELRVRNRALADAQFGIAIADATRPDYPIVDVNDAFQRLTGYPESEVVGESWLFLRGEETDPSALTTLYEAVKAGEPETVQLLGYRRDETPFWVRASVSPVTDDAGAVSHIIGFVEDVTERTRTERLVQLLNRVLRHNLRNDMNVLVGYGALLDEPAAQQPPDIGRVVQSTAADLVALSEKARELERYARRERTPTRLDPAELFARALEPHLPAHPEAVVDVVVETDRDVCAGAELARALEELVDNALEHDPDPDTRVSVTARDDGDAIEITVADDGPGLPEMEAAIVEAGRETPLEHGDGLGLWLVNWVVTRYGGSFQIRASDSDEGSGTVATLRLPAVGTEQRVEDVARRPTTLFR</sequence>
<dbReference type="SUPFAM" id="SSF55781">
    <property type="entry name" value="GAF domain-like"/>
    <property type="match status" value="1"/>
</dbReference>
<accession>A0ABD5P844</accession>
<dbReference type="SMART" id="SM00065">
    <property type="entry name" value="GAF"/>
    <property type="match status" value="1"/>
</dbReference>
<keyword evidence="2" id="KW-0288">FMN</keyword>
<dbReference type="InterPro" id="IPR035965">
    <property type="entry name" value="PAS-like_dom_sf"/>
</dbReference>
<evidence type="ECO:0000313" key="7">
    <source>
        <dbReference type="EMBL" id="MFC4356898.1"/>
    </source>
</evidence>
<dbReference type="AlphaFoldDB" id="A0ABD5P844"/>
<dbReference type="NCBIfam" id="TIGR00229">
    <property type="entry name" value="sensory_box"/>
    <property type="match status" value="2"/>
</dbReference>
<dbReference type="Gene3D" id="3.30.450.40">
    <property type="match status" value="1"/>
</dbReference>
<evidence type="ECO:0000259" key="6">
    <source>
        <dbReference type="PROSITE" id="PS50113"/>
    </source>
</evidence>
<dbReference type="InterPro" id="IPR005467">
    <property type="entry name" value="His_kinase_dom"/>
</dbReference>
<dbReference type="PANTHER" id="PTHR47429:SF2">
    <property type="entry name" value="PROTEIN TWIN LOV 1"/>
    <property type="match status" value="1"/>
</dbReference>
<evidence type="ECO:0000313" key="8">
    <source>
        <dbReference type="Proteomes" id="UP001595921"/>
    </source>
</evidence>
<feature type="domain" description="PAC" evidence="6">
    <location>
        <begin position="254"/>
        <end position="307"/>
    </location>
</feature>
<proteinExistence type="predicted"/>
<keyword evidence="1" id="KW-0285">Flavoprotein</keyword>
<dbReference type="PROSITE" id="PS50112">
    <property type="entry name" value="PAS"/>
    <property type="match status" value="2"/>
</dbReference>
<gene>
    <name evidence="7" type="ORF">ACFO0N_02930</name>
</gene>
<dbReference type="Pfam" id="PF08448">
    <property type="entry name" value="PAS_4"/>
    <property type="match status" value="1"/>
</dbReference>
<dbReference type="InterPro" id="IPR004358">
    <property type="entry name" value="Sig_transdc_His_kin-like_C"/>
</dbReference>
<feature type="domain" description="PAS" evidence="5">
    <location>
        <begin position="331"/>
        <end position="377"/>
    </location>
</feature>
<dbReference type="PANTHER" id="PTHR47429">
    <property type="entry name" value="PROTEIN TWIN LOV 1"/>
    <property type="match status" value="1"/>
</dbReference>
<dbReference type="CDD" id="cd00130">
    <property type="entry name" value="PAS"/>
    <property type="match status" value="2"/>
</dbReference>
<dbReference type="InterPro" id="IPR001610">
    <property type="entry name" value="PAC"/>
</dbReference>
<protein>
    <submittedName>
        <fullName evidence="7">PAS domain S-box protein</fullName>
    </submittedName>
</protein>
<feature type="domain" description="Histidine kinase" evidence="4">
    <location>
        <begin position="436"/>
        <end position="643"/>
    </location>
</feature>
<dbReference type="EMBL" id="JBHSDS010000003">
    <property type="protein sequence ID" value="MFC4356898.1"/>
    <property type="molecule type" value="Genomic_DNA"/>
</dbReference>
<dbReference type="Pfam" id="PF13426">
    <property type="entry name" value="PAS_9"/>
    <property type="match status" value="1"/>
</dbReference>